<dbReference type="Proteomes" id="UP001262754">
    <property type="component" value="Unassembled WGS sequence"/>
</dbReference>
<keyword evidence="4" id="KW-1185">Reference proteome</keyword>
<organism evidence="3 4">
    <name type="scientific">Caulobacter rhizosphaerae</name>
    <dbReference type="NCBI Taxonomy" id="2010972"/>
    <lineage>
        <taxon>Bacteria</taxon>
        <taxon>Pseudomonadati</taxon>
        <taxon>Pseudomonadota</taxon>
        <taxon>Alphaproteobacteria</taxon>
        <taxon>Caulobacterales</taxon>
        <taxon>Caulobacteraceae</taxon>
        <taxon>Caulobacter</taxon>
    </lineage>
</organism>
<dbReference type="Pfam" id="PF09935">
    <property type="entry name" value="DUF2167"/>
    <property type="match status" value="1"/>
</dbReference>
<sequence length="321" mass="34200">MRQFEAAVAAMVLCVAAPAFAADQPSTPPAVTASAPDLSWQDRLERHTGVVDLPQAKARLNLGTDYYYLDAAASRRVLVEGWGNPPDAADGVLGMIFPARFKPLDGPSWGAVISYQDSGYVADKDARDTDYDKLLDDLRKSEPEQNAEREKAGYASLHLVGWAERPTYDAARHVVIWARELKAGNASVDTLNYDIRLLGRKGVLSLNVISSINDLPEVRAAAGHIADQAAFVPGQTYADFHKGQDKMAEYGVAGLIAAGVGAAAAKKLGLLAILAIFLKKGAVLLVAAFGAVAAWFRRTFLGQKDVAAKASKPPSGPDLIS</sequence>
<keyword evidence="2" id="KW-0732">Signal</keyword>
<evidence type="ECO:0000313" key="4">
    <source>
        <dbReference type="Proteomes" id="UP001262754"/>
    </source>
</evidence>
<feature type="transmembrane region" description="Helical" evidence="1">
    <location>
        <begin position="270"/>
        <end position="296"/>
    </location>
</feature>
<feature type="chain" id="PRO_5046432054" evidence="2">
    <location>
        <begin position="22"/>
        <end position="321"/>
    </location>
</feature>
<accession>A0ABU1MWQ2</accession>
<evidence type="ECO:0000256" key="1">
    <source>
        <dbReference type="SAM" id="Phobius"/>
    </source>
</evidence>
<dbReference type="RefSeq" id="WP_310030182.1">
    <property type="nucleotide sequence ID" value="NZ_JAVDRL010000003.1"/>
</dbReference>
<comment type="caution">
    <text evidence="3">The sequence shown here is derived from an EMBL/GenBank/DDBJ whole genome shotgun (WGS) entry which is preliminary data.</text>
</comment>
<name>A0ABU1MWQ2_9CAUL</name>
<evidence type="ECO:0000313" key="3">
    <source>
        <dbReference type="EMBL" id="MDR6530605.1"/>
    </source>
</evidence>
<reference evidence="3 4" key="1">
    <citation type="submission" date="2023-07" db="EMBL/GenBank/DDBJ databases">
        <title>Sorghum-associated microbial communities from plants grown in Nebraska, USA.</title>
        <authorList>
            <person name="Schachtman D."/>
        </authorList>
    </citation>
    <scope>NUCLEOTIDE SEQUENCE [LARGE SCALE GENOMIC DNA]</scope>
    <source>
        <strain evidence="3 4">DS2154</strain>
    </source>
</reference>
<proteinExistence type="predicted"/>
<keyword evidence="1" id="KW-0472">Membrane</keyword>
<protein>
    <submittedName>
        <fullName evidence="3">Membrane-anchored protein</fullName>
    </submittedName>
</protein>
<keyword evidence="1" id="KW-0812">Transmembrane</keyword>
<evidence type="ECO:0000256" key="2">
    <source>
        <dbReference type="SAM" id="SignalP"/>
    </source>
</evidence>
<dbReference type="EMBL" id="JAVDRL010000003">
    <property type="protein sequence ID" value="MDR6530605.1"/>
    <property type="molecule type" value="Genomic_DNA"/>
</dbReference>
<keyword evidence="1" id="KW-1133">Transmembrane helix</keyword>
<gene>
    <name evidence="3" type="ORF">J2800_001341</name>
</gene>
<feature type="signal peptide" evidence="2">
    <location>
        <begin position="1"/>
        <end position="21"/>
    </location>
</feature>
<dbReference type="InterPro" id="IPR018682">
    <property type="entry name" value="DUF2167_membr"/>
</dbReference>